<proteinExistence type="inferred from homology"/>
<accession>A0ABD3AG02</accession>
<dbReference type="Pfam" id="PF00232">
    <property type="entry name" value="Glyco_hydro_1"/>
    <property type="match status" value="2"/>
</dbReference>
<dbReference type="PRINTS" id="PR00131">
    <property type="entry name" value="GLHYDRLASE1"/>
</dbReference>
<organism evidence="3 4">
    <name type="scientific">Cinchona calisaya</name>
    <dbReference type="NCBI Taxonomy" id="153742"/>
    <lineage>
        <taxon>Eukaryota</taxon>
        <taxon>Viridiplantae</taxon>
        <taxon>Streptophyta</taxon>
        <taxon>Embryophyta</taxon>
        <taxon>Tracheophyta</taxon>
        <taxon>Spermatophyta</taxon>
        <taxon>Magnoliopsida</taxon>
        <taxon>eudicotyledons</taxon>
        <taxon>Gunneridae</taxon>
        <taxon>Pentapetalae</taxon>
        <taxon>asterids</taxon>
        <taxon>lamiids</taxon>
        <taxon>Gentianales</taxon>
        <taxon>Rubiaceae</taxon>
        <taxon>Cinchonoideae</taxon>
        <taxon>Cinchoneae</taxon>
        <taxon>Cinchona</taxon>
    </lineage>
</organism>
<keyword evidence="4" id="KW-1185">Reference proteome</keyword>
<evidence type="ECO:0000256" key="1">
    <source>
        <dbReference type="ARBA" id="ARBA00010838"/>
    </source>
</evidence>
<evidence type="ECO:0000256" key="2">
    <source>
        <dbReference type="RuleBase" id="RU003690"/>
    </source>
</evidence>
<evidence type="ECO:0000313" key="4">
    <source>
        <dbReference type="Proteomes" id="UP001630127"/>
    </source>
</evidence>
<dbReference type="SUPFAM" id="SSF51445">
    <property type="entry name" value="(Trans)glycosidases"/>
    <property type="match status" value="1"/>
</dbReference>
<evidence type="ECO:0000313" key="3">
    <source>
        <dbReference type="EMBL" id="KAL3529687.1"/>
    </source>
</evidence>
<dbReference type="Gene3D" id="3.20.20.80">
    <property type="entry name" value="Glycosidases"/>
    <property type="match status" value="2"/>
</dbReference>
<dbReference type="PANTHER" id="PTHR10353:SF65">
    <property type="entry name" value="BETA-GLUCOSIDASE 27"/>
    <property type="match status" value="1"/>
</dbReference>
<dbReference type="EMBL" id="JBJUIK010000004">
    <property type="protein sequence ID" value="KAL3529687.1"/>
    <property type="molecule type" value="Genomic_DNA"/>
</dbReference>
<dbReference type="AlphaFoldDB" id="A0ABD3AG02"/>
<dbReference type="PANTHER" id="PTHR10353">
    <property type="entry name" value="GLYCOSYL HYDROLASE"/>
    <property type="match status" value="1"/>
</dbReference>
<gene>
    <name evidence="3" type="ORF">ACH5RR_009009</name>
</gene>
<reference evidence="3 4" key="1">
    <citation type="submission" date="2024-11" db="EMBL/GenBank/DDBJ databases">
        <title>A near-complete genome assembly of Cinchona calisaya.</title>
        <authorList>
            <person name="Lian D.C."/>
            <person name="Zhao X.W."/>
            <person name="Wei L."/>
        </authorList>
    </citation>
    <scope>NUCLEOTIDE SEQUENCE [LARGE SCALE GENOMIC DNA]</scope>
    <source>
        <tissue evidence="3">Nenye</tissue>
    </source>
</reference>
<comment type="caution">
    <text evidence="3">The sequence shown here is derived from an EMBL/GenBank/DDBJ whole genome shotgun (WGS) entry which is preliminary data.</text>
</comment>
<dbReference type="InterPro" id="IPR001360">
    <property type="entry name" value="Glyco_hydro_1"/>
</dbReference>
<evidence type="ECO:0008006" key="5">
    <source>
        <dbReference type="Google" id="ProtNLM"/>
    </source>
</evidence>
<dbReference type="GO" id="GO:0009821">
    <property type="term" value="P:alkaloid biosynthetic process"/>
    <property type="evidence" value="ECO:0007669"/>
    <property type="project" value="UniProtKB-ARBA"/>
</dbReference>
<comment type="similarity">
    <text evidence="1 2">Belongs to the glycosyl hydrolase 1 family.</text>
</comment>
<dbReference type="InterPro" id="IPR017853">
    <property type="entry name" value="GH"/>
</dbReference>
<sequence>MAIGGITGAAPPQSVTGKIVPNSDHDQCSCGGPWSRFYGLCGSLVQRIWRQSKALDDIQRDMELQFVWVLGTFAPGRGSTDEEQRRAMAADIDAAQRVIDFVLGWLFDPVVFVKYPGSVRRLVGSRLSEFTADQAGDLIGLFDFIGMYHYTANSVTNYPYTKSFIYNPEAQAICYRDEENNENLTMWESLYDIQRVTYYKQHLEATKQAILQGADIRGYYAWSFTDNLEWSSGFNSRFGLK</sequence>
<protein>
    <recommendedName>
        <fullName evidence="5">Beta-glucosidase</fullName>
    </recommendedName>
</protein>
<name>A0ABD3AG02_9GENT</name>
<dbReference type="Proteomes" id="UP001630127">
    <property type="component" value="Unassembled WGS sequence"/>
</dbReference>